<keyword evidence="2" id="KW-0808">Transferase</keyword>
<evidence type="ECO:0000313" key="9">
    <source>
        <dbReference type="EMBL" id="KAA9111668.1"/>
    </source>
</evidence>
<evidence type="ECO:0000313" key="10">
    <source>
        <dbReference type="Proteomes" id="UP000325827"/>
    </source>
</evidence>
<dbReference type="Gene3D" id="2.40.440.10">
    <property type="entry name" value="L,D-transpeptidase catalytic domain-like"/>
    <property type="match status" value="1"/>
</dbReference>
<dbReference type="GO" id="GO:0009252">
    <property type="term" value="P:peptidoglycan biosynthetic process"/>
    <property type="evidence" value="ECO:0007669"/>
    <property type="project" value="UniProtKB-UniPathway"/>
</dbReference>
<feature type="active site" description="Nucleophile" evidence="6">
    <location>
        <position position="266"/>
    </location>
</feature>
<dbReference type="Proteomes" id="UP000325827">
    <property type="component" value="Unassembled WGS sequence"/>
</dbReference>
<dbReference type="OrthoDB" id="5243103at2"/>
<protein>
    <submittedName>
        <fullName evidence="9">L,D-transpeptidase</fullName>
    </submittedName>
</protein>
<dbReference type="CDD" id="cd16913">
    <property type="entry name" value="YkuD_like"/>
    <property type="match status" value="1"/>
</dbReference>
<evidence type="ECO:0000256" key="3">
    <source>
        <dbReference type="ARBA" id="ARBA00022960"/>
    </source>
</evidence>
<dbReference type="SUPFAM" id="SSF141523">
    <property type="entry name" value="L,D-transpeptidase catalytic domain-like"/>
    <property type="match status" value="1"/>
</dbReference>
<dbReference type="UniPathway" id="UPA00219"/>
<reference evidence="10" key="1">
    <citation type="submission" date="2019-09" db="EMBL/GenBank/DDBJ databases">
        <title>Mumia zhuanghuii sp. nov. isolated from the intestinal contents of plateau pika (Ochotona curzoniae) in the Qinghai-Tibet plateau of China.</title>
        <authorList>
            <person name="Tian Z."/>
        </authorList>
    </citation>
    <scope>NUCLEOTIDE SEQUENCE [LARGE SCALE GENOMIC DNA]</scope>
    <source>
        <strain evidence="10">JCM 30598</strain>
    </source>
</reference>
<evidence type="ECO:0000256" key="4">
    <source>
        <dbReference type="ARBA" id="ARBA00022984"/>
    </source>
</evidence>
<comment type="caution">
    <text evidence="9">The sequence shown here is derived from an EMBL/GenBank/DDBJ whole genome shotgun (WGS) entry which is preliminary data.</text>
</comment>
<dbReference type="InterPro" id="IPR005490">
    <property type="entry name" value="LD_TPept_cat_dom"/>
</dbReference>
<keyword evidence="5 6" id="KW-0961">Cell wall biogenesis/degradation</keyword>
<feature type="active site" description="Proton donor/acceptor" evidence="6">
    <location>
        <position position="255"/>
    </location>
</feature>
<dbReference type="AlphaFoldDB" id="A0A5J5JA44"/>
<keyword evidence="3 6" id="KW-0133">Cell shape</keyword>
<keyword evidence="4 6" id="KW-0573">Peptidoglycan synthesis</keyword>
<organism evidence="9 10">
    <name type="scientific">Microbacterium rhizomatis</name>
    <dbReference type="NCBI Taxonomy" id="1631477"/>
    <lineage>
        <taxon>Bacteria</taxon>
        <taxon>Bacillati</taxon>
        <taxon>Actinomycetota</taxon>
        <taxon>Actinomycetes</taxon>
        <taxon>Micrococcales</taxon>
        <taxon>Microbacteriaceae</taxon>
        <taxon>Microbacterium</taxon>
    </lineage>
</organism>
<dbReference type="GO" id="GO:0016740">
    <property type="term" value="F:transferase activity"/>
    <property type="evidence" value="ECO:0007669"/>
    <property type="project" value="UniProtKB-KW"/>
</dbReference>
<evidence type="ECO:0000256" key="1">
    <source>
        <dbReference type="ARBA" id="ARBA00004752"/>
    </source>
</evidence>
<dbReference type="EMBL" id="VYSA01000001">
    <property type="protein sequence ID" value="KAA9111668.1"/>
    <property type="molecule type" value="Genomic_DNA"/>
</dbReference>
<keyword evidence="10" id="KW-1185">Reference proteome</keyword>
<feature type="region of interest" description="Disordered" evidence="7">
    <location>
        <begin position="28"/>
        <end position="52"/>
    </location>
</feature>
<evidence type="ECO:0000256" key="6">
    <source>
        <dbReference type="PROSITE-ProRule" id="PRU01373"/>
    </source>
</evidence>
<gene>
    <name evidence="9" type="ORF">F6B43_04840</name>
</gene>
<feature type="domain" description="L,D-TPase catalytic" evidence="8">
    <location>
        <begin position="170"/>
        <end position="289"/>
    </location>
</feature>
<dbReference type="Pfam" id="PF03734">
    <property type="entry name" value="YkuD"/>
    <property type="match status" value="1"/>
</dbReference>
<evidence type="ECO:0000256" key="5">
    <source>
        <dbReference type="ARBA" id="ARBA00023316"/>
    </source>
</evidence>
<dbReference type="GO" id="GO:0008360">
    <property type="term" value="P:regulation of cell shape"/>
    <property type="evidence" value="ECO:0007669"/>
    <property type="project" value="UniProtKB-UniRule"/>
</dbReference>
<name>A0A5J5JA44_9MICO</name>
<evidence type="ECO:0000256" key="7">
    <source>
        <dbReference type="SAM" id="MobiDB-lite"/>
    </source>
</evidence>
<accession>A0A5J5JA44</accession>
<dbReference type="GO" id="GO:0071555">
    <property type="term" value="P:cell wall organization"/>
    <property type="evidence" value="ECO:0007669"/>
    <property type="project" value="UniProtKB-UniRule"/>
</dbReference>
<dbReference type="InterPro" id="IPR038063">
    <property type="entry name" value="Transpep_catalytic_dom"/>
</dbReference>
<evidence type="ECO:0000256" key="2">
    <source>
        <dbReference type="ARBA" id="ARBA00022679"/>
    </source>
</evidence>
<evidence type="ECO:0000259" key="8">
    <source>
        <dbReference type="PROSITE" id="PS52029"/>
    </source>
</evidence>
<proteinExistence type="predicted"/>
<sequence>MWITAALVAVIGVGAVTVWMLRPGESAASAPVISPTPTATATPTPTPSPTATGYPANESAYDLGTLPQVNVFAVIPALPVDTDPYGAFTGEDATARAAGAPVFADPLGQPVAYLPADYTYGGTTVPIIERQANWVHVLLAGRQAVPSQGDPAQITGWLRAQDVVVAPLDASVEVNISARTIDIVRAGIPQRIATDFGWGADATPTPHGRAFIMTTRVEQSFLYTRGYPLVYLSTQSPTMDGFAGADVAVTAFHYHDERSGNVSNGCLRVDPDTITQLAALPLGTPVTIHP</sequence>
<comment type="pathway">
    <text evidence="1 6">Cell wall biogenesis; peptidoglycan biosynthesis.</text>
</comment>
<dbReference type="PROSITE" id="PS52029">
    <property type="entry name" value="LD_TPASE"/>
    <property type="match status" value="1"/>
</dbReference>